<reference evidence="3" key="1">
    <citation type="submission" date="2014-11" db="EMBL/GenBank/DDBJ databases">
        <authorList>
            <person name="Hornung B.V."/>
        </authorList>
    </citation>
    <scope>NUCLEOTIDE SEQUENCE</scope>
    <source>
        <strain evidence="3">INE</strain>
    </source>
</reference>
<dbReference type="Proteomes" id="UP001071230">
    <property type="component" value="Unassembled WGS sequence"/>
</dbReference>
<dbReference type="Proteomes" id="UP000836597">
    <property type="component" value="Chromosome"/>
</dbReference>
<protein>
    <submittedName>
        <fullName evidence="2 3">Helix-turn-helix domain</fullName>
    </submittedName>
</protein>
<dbReference type="RefSeq" id="WP_240985826.1">
    <property type="nucleotide sequence ID" value="NZ_CDGJ01000005.1"/>
</dbReference>
<evidence type="ECO:0000313" key="2">
    <source>
        <dbReference type="EMBL" id="CAA7602463.1"/>
    </source>
</evidence>
<dbReference type="AlphaFoldDB" id="A0A8S0VY00"/>
<dbReference type="InterPro" id="IPR041657">
    <property type="entry name" value="HTH_17"/>
</dbReference>
<gene>
    <name evidence="3" type="ORF">DEACI_0338</name>
    <name evidence="2" type="ORF">DEACI_3137</name>
</gene>
<name>A0A8S0VY00_9FIRM</name>
<dbReference type="Pfam" id="PF12728">
    <property type="entry name" value="HTH_17"/>
    <property type="match status" value="1"/>
</dbReference>
<sequence>MITAKNPLLIENAPDILGPREIARILNSQLATGYELFKRADFPGFKIGKKHLVAKKAFVAWLERQGQKDTIAC</sequence>
<feature type="domain" description="Helix-turn-helix" evidence="1">
    <location>
        <begin position="17"/>
        <end position="65"/>
    </location>
</feature>
<keyword evidence="4" id="KW-1185">Reference proteome</keyword>
<accession>A0A8S0VY00</accession>
<evidence type="ECO:0000259" key="1">
    <source>
        <dbReference type="Pfam" id="PF12728"/>
    </source>
</evidence>
<evidence type="ECO:0000313" key="3">
    <source>
        <dbReference type="EMBL" id="CEJ05918.1"/>
    </source>
</evidence>
<dbReference type="EMBL" id="LR746496">
    <property type="protein sequence ID" value="CAA7602463.1"/>
    <property type="molecule type" value="Genomic_DNA"/>
</dbReference>
<evidence type="ECO:0000313" key="4">
    <source>
        <dbReference type="Proteomes" id="UP001071230"/>
    </source>
</evidence>
<dbReference type="EMBL" id="CDGJ01000005">
    <property type="protein sequence ID" value="CEJ05918.1"/>
    <property type="molecule type" value="Genomic_DNA"/>
</dbReference>
<proteinExistence type="predicted"/>
<organism evidence="2">
    <name type="scientific">Acididesulfobacillus acetoxydans</name>
    <dbReference type="NCBI Taxonomy" id="1561005"/>
    <lineage>
        <taxon>Bacteria</taxon>
        <taxon>Bacillati</taxon>
        <taxon>Bacillota</taxon>
        <taxon>Clostridia</taxon>
        <taxon>Eubacteriales</taxon>
        <taxon>Peptococcaceae</taxon>
        <taxon>Acididesulfobacillus</taxon>
    </lineage>
</organism>
<dbReference type="KEGG" id="aacx:DEACI_3137"/>
<reference evidence="2" key="2">
    <citation type="submission" date="2020-01" db="EMBL/GenBank/DDBJ databases">
        <authorList>
            <person name="Hornung B."/>
        </authorList>
    </citation>
    <scope>NUCLEOTIDE SEQUENCE</scope>
    <source>
        <strain evidence="2">PacBioINE</strain>
    </source>
</reference>